<evidence type="ECO:0000313" key="3">
    <source>
        <dbReference type="EMBL" id="EGF91886.1"/>
    </source>
</evidence>
<keyword evidence="2" id="KW-0732">Signal</keyword>
<dbReference type="Proteomes" id="UP000006512">
    <property type="component" value="Unassembled WGS sequence"/>
</dbReference>
<protein>
    <submittedName>
        <fullName evidence="3">Pilus Caulobacter type biogenesis lipoprotein CpaD family protein</fullName>
    </submittedName>
</protein>
<dbReference type="eggNOG" id="COG5461">
    <property type="taxonomic scope" value="Bacteria"/>
</dbReference>
<keyword evidence="4" id="KW-1185">Reference proteome</keyword>
<proteinExistence type="predicted"/>
<gene>
    <name evidence="3" type="primary">cpaD</name>
    <name evidence="3" type="ORF">ABI_03180</name>
</gene>
<evidence type="ECO:0000313" key="4">
    <source>
        <dbReference type="Proteomes" id="UP000006512"/>
    </source>
</evidence>
<name>F4QJ55_9CAUL</name>
<evidence type="ECO:0000256" key="2">
    <source>
        <dbReference type="SAM" id="SignalP"/>
    </source>
</evidence>
<organism evidence="3 4">
    <name type="scientific">Asticcacaulis biprosthecium C19</name>
    <dbReference type="NCBI Taxonomy" id="715226"/>
    <lineage>
        <taxon>Bacteria</taxon>
        <taxon>Pseudomonadati</taxon>
        <taxon>Pseudomonadota</taxon>
        <taxon>Alphaproteobacteria</taxon>
        <taxon>Caulobacterales</taxon>
        <taxon>Caulobacteraceae</taxon>
        <taxon>Asticcacaulis</taxon>
    </lineage>
</organism>
<feature type="signal peptide" evidence="2">
    <location>
        <begin position="1"/>
        <end position="16"/>
    </location>
</feature>
<dbReference type="InterPro" id="IPR019027">
    <property type="entry name" value="Pilus_biogenesis_CpaD-related"/>
</dbReference>
<accession>F4QJ55</accession>
<feature type="region of interest" description="Disordered" evidence="1">
    <location>
        <begin position="198"/>
        <end position="219"/>
    </location>
</feature>
<reference evidence="4" key="1">
    <citation type="submission" date="2011-03" db="EMBL/GenBank/DDBJ databases">
        <title>Draft genome sequence of Brevundimonas diminuta.</title>
        <authorList>
            <person name="Brown P.J.B."/>
            <person name="Buechlein A."/>
            <person name="Hemmerich C."/>
            <person name="Brun Y.V."/>
        </authorList>
    </citation>
    <scope>NUCLEOTIDE SEQUENCE [LARGE SCALE GENOMIC DNA]</scope>
    <source>
        <strain evidence="4">C19</strain>
    </source>
</reference>
<feature type="compositionally biased region" description="Polar residues" evidence="1">
    <location>
        <begin position="210"/>
        <end position="219"/>
    </location>
</feature>
<keyword evidence="3" id="KW-0449">Lipoprotein</keyword>
<dbReference type="InterPro" id="IPR013361">
    <property type="entry name" value="Pilus_CpaD"/>
</dbReference>
<feature type="compositionally biased region" description="Basic and acidic residues" evidence="1">
    <location>
        <begin position="198"/>
        <end position="209"/>
    </location>
</feature>
<dbReference type="EMBL" id="GL883077">
    <property type="protein sequence ID" value="EGF91886.1"/>
    <property type="molecule type" value="Genomic_DNA"/>
</dbReference>
<dbReference type="AlphaFoldDB" id="F4QJ55"/>
<dbReference type="Pfam" id="PF09476">
    <property type="entry name" value="Pilus_CpaD"/>
    <property type="match status" value="1"/>
</dbReference>
<feature type="chain" id="PRO_5003320274" evidence="2">
    <location>
        <begin position="17"/>
        <end position="219"/>
    </location>
</feature>
<dbReference type="NCBIfam" id="TIGR02522">
    <property type="entry name" value="pilus_cpaD"/>
    <property type="match status" value="1"/>
</dbReference>
<dbReference type="STRING" id="715226.ABI_03180"/>
<dbReference type="HOGENOM" id="CLU_098988_1_0_5"/>
<evidence type="ECO:0000256" key="1">
    <source>
        <dbReference type="SAM" id="MobiDB-lite"/>
    </source>
</evidence>
<sequence length="219" mass="22558">MALVALLAASALTACATGNQARLEPAPAVTPTAQFALTAESRVEPIHLRINPTGISANQARALDQVASQAAWTAGQPVDVQIITSPDPASMAAGNAIAGYLAGRDVSRDAVSQFSVQSQPVEIVTVNVVSYRASVPGCGQTWENLAATRKNTPHANFGCAITANLAAQVADPRDLVDPATATPSDAGRKSVVLDKYRRGEVTSAAKDEQSTGAISQAIK</sequence>